<dbReference type="Proteomes" id="UP000292702">
    <property type="component" value="Unassembled WGS sequence"/>
</dbReference>
<feature type="region of interest" description="Disordered" evidence="1">
    <location>
        <begin position="1"/>
        <end position="42"/>
    </location>
</feature>
<dbReference type="STRING" id="92696.A0A4R0RRQ3"/>
<protein>
    <submittedName>
        <fullName evidence="3">Uncharacterized protein</fullName>
    </submittedName>
</protein>
<keyword evidence="2" id="KW-1133">Transmembrane helix</keyword>
<feature type="transmembrane region" description="Helical" evidence="2">
    <location>
        <begin position="470"/>
        <end position="491"/>
    </location>
</feature>
<feature type="region of interest" description="Disordered" evidence="1">
    <location>
        <begin position="1164"/>
        <end position="1186"/>
    </location>
</feature>
<evidence type="ECO:0000313" key="3">
    <source>
        <dbReference type="EMBL" id="TCD69933.1"/>
    </source>
</evidence>
<comment type="caution">
    <text evidence="3">The sequence shown here is derived from an EMBL/GenBank/DDBJ whole genome shotgun (WGS) entry which is preliminary data.</text>
</comment>
<feature type="transmembrane region" description="Helical" evidence="2">
    <location>
        <begin position="389"/>
        <end position="411"/>
    </location>
</feature>
<feature type="compositionally biased region" description="Basic and acidic residues" evidence="1">
    <location>
        <begin position="20"/>
        <end position="29"/>
    </location>
</feature>
<keyword evidence="2" id="KW-0472">Membrane</keyword>
<gene>
    <name evidence="3" type="ORF">EIP91_005757</name>
</gene>
<reference evidence="3 4" key="1">
    <citation type="submission" date="2018-11" db="EMBL/GenBank/DDBJ databases">
        <title>Genome assembly of Steccherinum ochraceum LE-BIN_3174, the white-rot fungus of the Steccherinaceae family (The Residual Polyporoid clade, Polyporales, Basidiomycota).</title>
        <authorList>
            <person name="Fedorova T.V."/>
            <person name="Glazunova O.A."/>
            <person name="Landesman E.O."/>
            <person name="Moiseenko K.V."/>
            <person name="Psurtseva N.V."/>
            <person name="Savinova O.S."/>
            <person name="Shakhova N.V."/>
            <person name="Tyazhelova T.V."/>
            <person name="Vasina D.V."/>
        </authorList>
    </citation>
    <scope>NUCLEOTIDE SEQUENCE [LARGE SCALE GENOMIC DNA]</scope>
    <source>
        <strain evidence="3 4">LE-BIN_3174</strain>
    </source>
</reference>
<feature type="transmembrane region" description="Helical" evidence="2">
    <location>
        <begin position="586"/>
        <end position="607"/>
    </location>
</feature>
<keyword evidence="2" id="KW-0812">Transmembrane</keyword>
<feature type="transmembrane region" description="Helical" evidence="2">
    <location>
        <begin position="349"/>
        <end position="369"/>
    </location>
</feature>
<dbReference type="EMBL" id="RWJN01000031">
    <property type="protein sequence ID" value="TCD69933.1"/>
    <property type="molecule type" value="Genomic_DNA"/>
</dbReference>
<sequence length="1272" mass="143399">MAVRKLVGQFESRRGSMTADEQRTSRRNSDPVPPPNKPRAKFLKHPLLGDQHDVDSIDGLPLLASPSFTNDDDSTTISDDPSATTSDIAVTVTGDDGFPLNRTVGGNEQTAPAEYTAESLGIRKRTPANSRNPSEAEAHELVSLLPTATYTSGILTASEGSTYAASQHASLHKDSTGLATGPTPVPTPPIAIPASHIPIPATTIFARNAAPLYLPHLDDYLATLPAPSFPNFPSKDKKKGVPMFPPMDHLAATGKSLEDLEDNSQVAPWWRNRTSIFGTLTGWALGLTGSSALASFYSLHGLLDTLQIFALIINTIIPRKGNDLDSDWKKIILRTIPNILALNLATSTLVSLALLLLFMVIAGTLLYFFHKKTSVCCNAGPPEGLQRRVLISSNWSLVIISFLLTILYLPLSTMAMHVLVWSEDLWVVPNPYVNATSFPPQLPPLGPADQYREPLDFCWTTTMQRNQLNYAPVIVILSLICVAGLTVWYPLYLRRITMRMAPIVDTYTELGQPRSQSEMDREYQRLLARDRNPLTFLFDDFRRGWANYESVTLFAKLTTLLLTAIIDPDNCLFRTLTRNYVTVARQILLLLAMLAFFLVQCILVPFLDPVNNASEWISRLNYVLTSALSLAIALNVPGQSFLNGPLLYIIYIITYGLSLYFSIINTGPLRRFVKRMTRRIDFSIDIFSPRIDLSPSSSHTKRRIWQEAISTLFLTSPECAIPKTQRMEYAQAKNLEYPPYLYDFLGTPGERHVENLKILREVGSTSYNKGVALLYGPDHAWFKYLVETIQTHFVGPDCYWKDPKKSDVPGCTKYFGNAWWVPFPPTVVIRYDDGPLAVLSDVTDLELYIAQNTSDDIKRRRDVRMAMRALDGKVVNWPYDHIELVGSRKPWCCGRRYKAQTSVHFRSAIFHVNRRGQHFWEDTNLASGFDVQLEYTKDVKIDGSAIGLNDDYDLTRPLAYFLTLNEYLIPGPLSHLEGILRRYRQHCAKECTWKTDTLTYRFLALVYDRPREPDGLAQSSIEHERDLRVRQLMLGSELAFEMSYKRLSTVGKSEIATWWYIFWDDLWRRNHDTISGLQTHASDFSPHYPTSIAYTPLPRAALEAFLVQRGLYNKKTKWGDFFTAGTLNKMYLRMNDIVFHRSHNANIIHLGEDVTSELDMEEIDAQSRANPSTMGTGGGTDHDDADIRPRPLYRWEGILSDSLSTNKHRHATIWGKFGVWFGITPLWRAGVLSPGLALDVRLDTATGRYMLLQDDQKASPYAKLGVSKILED</sequence>
<keyword evidence="4" id="KW-1185">Reference proteome</keyword>
<dbReference type="AlphaFoldDB" id="A0A4R0RRQ3"/>
<accession>A0A4R0RRQ3</accession>
<feature type="transmembrane region" description="Helical" evidence="2">
    <location>
        <begin position="619"/>
        <end position="636"/>
    </location>
</feature>
<organism evidence="3 4">
    <name type="scientific">Steccherinum ochraceum</name>
    <dbReference type="NCBI Taxonomy" id="92696"/>
    <lineage>
        <taxon>Eukaryota</taxon>
        <taxon>Fungi</taxon>
        <taxon>Dikarya</taxon>
        <taxon>Basidiomycota</taxon>
        <taxon>Agaricomycotina</taxon>
        <taxon>Agaricomycetes</taxon>
        <taxon>Polyporales</taxon>
        <taxon>Steccherinaceae</taxon>
        <taxon>Steccherinum</taxon>
    </lineage>
</organism>
<evidence type="ECO:0000256" key="2">
    <source>
        <dbReference type="SAM" id="Phobius"/>
    </source>
</evidence>
<name>A0A4R0RRQ3_9APHY</name>
<dbReference type="OrthoDB" id="10261361at2759"/>
<evidence type="ECO:0000256" key="1">
    <source>
        <dbReference type="SAM" id="MobiDB-lite"/>
    </source>
</evidence>
<feature type="region of interest" description="Disordered" evidence="1">
    <location>
        <begin position="66"/>
        <end position="86"/>
    </location>
</feature>
<feature type="transmembrane region" description="Helical" evidence="2">
    <location>
        <begin position="648"/>
        <end position="669"/>
    </location>
</feature>
<feature type="compositionally biased region" description="Low complexity" evidence="1">
    <location>
        <begin position="75"/>
        <end position="86"/>
    </location>
</feature>
<proteinExistence type="predicted"/>
<evidence type="ECO:0000313" key="4">
    <source>
        <dbReference type="Proteomes" id="UP000292702"/>
    </source>
</evidence>